<dbReference type="EMBL" id="BRYA01000179">
    <property type="protein sequence ID" value="GMI42715.1"/>
    <property type="molecule type" value="Genomic_DNA"/>
</dbReference>
<sequence length="131" mass="13922">MNNLIVLGLNSPQCDAAAHDTDHVDTPSKDTPSKATIVSPDISRVKFVGSLLSSLTASFTLSVLPSHAKDTSSDKGTKSDPKYTSCVSACMYDCTKPKGEEQKGRAECIPECKKKCATSSDQLLLGTPKKD</sequence>
<evidence type="ECO:0000313" key="2">
    <source>
        <dbReference type="Proteomes" id="UP001165065"/>
    </source>
</evidence>
<gene>
    <name evidence="1" type="ORF">TrCOL_g6317</name>
</gene>
<name>A0A9W7GFB4_9STRA</name>
<protein>
    <submittedName>
        <fullName evidence="1">Uncharacterized protein</fullName>
    </submittedName>
</protein>
<accession>A0A9W7GFB4</accession>
<dbReference type="AlphaFoldDB" id="A0A9W7GFB4"/>
<dbReference type="Proteomes" id="UP001165065">
    <property type="component" value="Unassembled WGS sequence"/>
</dbReference>
<evidence type="ECO:0000313" key="1">
    <source>
        <dbReference type="EMBL" id="GMI42715.1"/>
    </source>
</evidence>
<proteinExistence type="predicted"/>
<comment type="caution">
    <text evidence="1">The sequence shown here is derived from an EMBL/GenBank/DDBJ whole genome shotgun (WGS) entry which is preliminary data.</text>
</comment>
<dbReference type="OrthoDB" id="43861at2759"/>
<keyword evidence="2" id="KW-1185">Reference proteome</keyword>
<organism evidence="1 2">
    <name type="scientific">Triparma columacea</name>
    <dbReference type="NCBI Taxonomy" id="722753"/>
    <lineage>
        <taxon>Eukaryota</taxon>
        <taxon>Sar</taxon>
        <taxon>Stramenopiles</taxon>
        <taxon>Ochrophyta</taxon>
        <taxon>Bolidophyceae</taxon>
        <taxon>Parmales</taxon>
        <taxon>Triparmaceae</taxon>
        <taxon>Triparma</taxon>
    </lineage>
</organism>
<reference evidence="2" key="1">
    <citation type="journal article" date="2023" name="Commun. Biol.">
        <title>Genome analysis of Parmales, the sister group of diatoms, reveals the evolutionary specialization of diatoms from phago-mixotrophs to photoautotrophs.</title>
        <authorList>
            <person name="Ban H."/>
            <person name="Sato S."/>
            <person name="Yoshikawa S."/>
            <person name="Yamada K."/>
            <person name="Nakamura Y."/>
            <person name="Ichinomiya M."/>
            <person name="Sato N."/>
            <person name="Blanc-Mathieu R."/>
            <person name="Endo H."/>
            <person name="Kuwata A."/>
            <person name="Ogata H."/>
        </authorList>
    </citation>
    <scope>NUCLEOTIDE SEQUENCE [LARGE SCALE GENOMIC DNA]</scope>
</reference>